<keyword evidence="2" id="KW-0472">Membrane</keyword>
<protein>
    <recommendedName>
        <fullName evidence="5">PPM-type phosphatase domain-containing protein</fullName>
    </recommendedName>
</protein>
<gene>
    <name evidence="3" type="ORF">CFX1CAM_2068</name>
</gene>
<dbReference type="AlphaFoldDB" id="A0A1Y6K664"/>
<feature type="compositionally biased region" description="Basic and acidic residues" evidence="1">
    <location>
        <begin position="339"/>
        <end position="351"/>
    </location>
</feature>
<dbReference type="OrthoDB" id="152683at2"/>
<name>A0A1Y6K664_9CHLR</name>
<feature type="region of interest" description="Disordered" evidence="1">
    <location>
        <begin position="267"/>
        <end position="357"/>
    </location>
</feature>
<keyword evidence="4" id="KW-1185">Reference proteome</keyword>
<evidence type="ECO:0000256" key="1">
    <source>
        <dbReference type="SAM" id="MobiDB-lite"/>
    </source>
</evidence>
<dbReference type="KEGG" id="abat:CFX1CAM_2068"/>
<dbReference type="Proteomes" id="UP000195514">
    <property type="component" value="Chromosome I"/>
</dbReference>
<dbReference type="EMBL" id="LT859958">
    <property type="protein sequence ID" value="SMX55133.1"/>
    <property type="molecule type" value="Genomic_DNA"/>
</dbReference>
<sequence>MYDLKLIPIHQEKGQPIPQQRGFTAARPPRRAARSREDDMLILSLIINGDAQAVAELHDSWLEKFVEPFFKTSGSVTSALRSFIETLNLTMMEKNLKGAGAGAAVTGAINLAAVHRRAVYIAQSGLTHAYALTQAGLEHFHDASRLDRGLGLSRTPTIRYYQADLGSGGYLFMSDTPAPTWTQEQLCKDGFPSLEQLRRRLMNQSSPDLRLDLVQILPGEGQITTISPVISVPAAPERAEVSLSVQEGLANDALPLVDESPVEIVIDDTQPVPPPEGETALEQPVEEKLVSAPEPELTDQDEDERIITDDVETDGVEKEPLSAPVEPGVPGEISAQDQPPERARSSEATKARKDRKAFADQVDEMREVGLKSLAKFFRWWGGTRGKLGTAFKKIFTRGGSAEEAEVPALSLRTSLIIVIAVPLLVVGIAVGVYLTRGRVQLHQYYLAQAETAIASAQAVNDPVKAREALALAIQFLDQAESFRSTNETKELRTNTQHALDVFDGALRLSYHPAILGTLSESINITRIISYGMDLYMLDATAGRVIHAIRNSQGYQIDTSFLCEAGNYSGGAVDLLVDATPLPINNPYLAHVLAADANGHVIYCGPGLEPVVQTLPRGVETIGAVTRIASEGNFLYVLDPTAEAVRVYRSTNGQFLDEPTVFFGRAQVDQIPPLRQMVDIAVNGAELYLLRSDGMLSHCLATGLSDDPVHCENPVEYIDGRPGKEGQPVSMPDSRFAAVLYTAPPDPTVDILDAENADIFRFSLRFRLYQRMRSDIGNYEVSSPAATAFTIGVDRIAFIAFGHQVFWAYVE</sequence>
<evidence type="ECO:0008006" key="5">
    <source>
        <dbReference type="Google" id="ProtNLM"/>
    </source>
</evidence>
<reference evidence="4" key="1">
    <citation type="submission" date="2017-05" db="EMBL/GenBank/DDBJ databases">
        <authorList>
            <person name="Kirkegaard R."/>
            <person name="Mcilroy J S."/>
        </authorList>
    </citation>
    <scope>NUCLEOTIDE SEQUENCE [LARGE SCALE GENOMIC DNA]</scope>
</reference>
<evidence type="ECO:0000256" key="2">
    <source>
        <dbReference type="SAM" id="Phobius"/>
    </source>
</evidence>
<proteinExistence type="predicted"/>
<feature type="transmembrane region" description="Helical" evidence="2">
    <location>
        <begin position="415"/>
        <end position="434"/>
    </location>
</feature>
<accession>A0A1Y6K664</accession>
<keyword evidence="2" id="KW-1133">Transmembrane helix</keyword>
<organism evidence="3 4">
    <name type="scientific">Candidatus Brevifilum fermentans</name>
    <dbReference type="NCBI Taxonomy" id="1986204"/>
    <lineage>
        <taxon>Bacteria</taxon>
        <taxon>Bacillati</taxon>
        <taxon>Chloroflexota</taxon>
        <taxon>Anaerolineae</taxon>
        <taxon>Anaerolineales</taxon>
        <taxon>Anaerolineaceae</taxon>
        <taxon>Candidatus Brevifilum</taxon>
    </lineage>
</organism>
<feature type="compositionally biased region" description="Acidic residues" evidence="1">
    <location>
        <begin position="296"/>
        <end position="314"/>
    </location>
</feature>
<evidence type="ECO:0000313" key="4">
    <source>
        <dbReference type="Proteomes" id="UP000195514"/>
    </source>
</evidence>
<evidence type="ECO:0000313" key="3">
    <source>
        <dbReference type="EMBL" id="SMX55133.1"/>
    </source>
</evidence>
<keyword evidence="2" id="KW-0812">Transmembrane</keyword>
<dbReference type="RefSeq" id="WP_087862919.1">
    <property type="nucleotide sequence ID" value="NZ_LT859958.1"/>
</dbReference>